<keyword evidence="3 8" id="KW-0812">Transmembrane</keyword>
<evidence type="ECO:0000256" key="7">
    <source>
        <dbReference type="SAM" id="MobiDB-lite"/>
    </source>
</evidence>
<reference evidence="10 11" key="1">
    <citation type="submission" date="2016-11" db="EMBL/GenBank/DDBJ databases">
        <title>Complete genome sequence of the aerobically denitrifying bacterium Chelatococcus daeguensis TAD1.</title>
        <authorList>
            <person name="Yang Y."/>
            <person name="Huang S."/>
            <person name="Lin E."/>
        </authorList>
    </citation>
    <scope>NUCLEOTIDE SEQUENCE [LARGE SCALE GENOMIC DNA]</scope>
    <source>
        <strain evidence="10 11">TAD1</strain>
    </source>
</reference>
<evidence type="ECO:0000256" key="2">
    <source>
        <dbReference type="ARBA" id="ARBA00022448"/>
    </source>
</evidence>
<feature type="transmembrane region" description="Helical" evidence="8">
    <location>
        <begin position="592"/>
        <end position="612"/>
    </location>
</feature>
<dbReference type="KEGG" id="cdq:BOQ54_14410"/>
<evidence type="ECO:0000256" key="6">
    <source>
        <dbReference type="ARBA" id="ARBA00023136"/>
    </source>
</evidence>
<dbReference type="Proteomes" id="UP000182703">
    <property type="component" value="Chromosome"/>
</dbReference>
<dbReference type="PROSITE" id="PS51202">
    <property type="entry name" value="RCK_C"/>
    <property type="match status" value="1"/>
</dbReference>
<dbReference type="PANTHER" id="PTHR43652:SF2">
    <property type="entry name" value="BASIC AMINO ACID ANTIPORTER YFCC-RELATED"/>
    <property type="match status" value="1"/>
</dbReference>
<keyword evidence="5 8" id="KW-1133">Transmembrane helix</keyword>
<feature type="transmembrane region" description="Helical" evidence="8">
    <location>
        <begin position="56"/>
        <end position="79"/>
    </location>
</feature>
<dbReference type="GO" id="GO:0005886">
    <property type="term" value="C:plasma membrane"/>
    <property type="evidence" value="ECO:0007669"/>
    <property type="project" value="TreeGrafter"/>
</dbReference>
<keyword evidence="11" id="KW-1185">Reference proteome</keyword>
<evidence type="ECO:0000256" key="4">
    <source>
        <dbReference type="ARBA" id="ARBA00022737"/>
    </source>
</evidence>
<feature type="region of interest" description="Disordered" evidence="7">
    <location>
        <begin position="208"/>
        <end position="235"/>
    </location>
</feature>
<evidence type="ECO:0000313" key="10">
    <source>
        <dbReference type="EMBL" id="APF38366.1"/>
    </source>
</evidence>
<dbReference type="InterPro" id="IPR006037">
    <property type="entry name" value="RCK_C"/>
</dbReference>
<dbReference type="Pfam" id="PF03600">
    <property type="entry name" value="CitMHS"/>
    <property type="match status" value="1"/>
</dbReference>
<evidence type="ECO:0000256" key="8">
    <source>
        <dbReference type="SAM" id="Phobius"/>
    </source>
</evidence>
<dbReference type="GO" id="GO:0006813">
    <property type="term" value="P:potassium ion transport"/>
    <property type="evidence" value="ECO:0007669"/>
    <property type="project" value="InterPro"/>
</dbReference>
<evidence type="ECO:0000313" key="11">
    <source>
        <dbReference type="Proteomes" id="UP000182703"/>
    </source>
</evidence>
<dbReference type="EMBL" id="CP018095">
    <property type="protein sequence ID" value="APF38366.1"/>
    <property type="molecule type" value="Genomic_DNA"/>
</dbReference>
<feature type="transmembrane region" description="Helical" evidence="8">
    <location>
        <begin position="469"/>
        <end position="487"/>
    </location>
</feature>
<feature type="transmembrane region" description="Helical" evidence="8">
    <location>
        <begin position="100"/>
        <end position="120"/>
    </location>
</feature>
<feature type="region of interest" description="Disordered" evidence="7">
    <location>
        <begin position="292"/>
        <end position="334"/>
    </location>
</feature>
<dbReference type="AlphaFoldDB" id="A0AAC9JTJ2"/>
<keyword evidence="4" id="KW-0677">Repeat</keyword>
<evidence type="ECO:0000259" key="9">
    <source>
        <dbReference type="PROSITE" id="PS51202"/>
    </source>
</evidence>
<dbReference type="PANTHER" id="PTHR43652">
    <property type="entry name" value="BASIC AMINO ACID ANTIPORTER YFCC-RELATED"/>
    <property type="match status" value="1"/>
</dbReference>
<feature type="transmembrane region" description="Helical" evidence="8">
    <location>
        <begin position="140"/>
        <end position="160"/>
    </location>
</feature>
<dbReference type="InterPro" id="IPR004680">
    <property type="entry name" value="Cit_transptr-like_dom"/>
</dbReference>
<dbReference type="InterPro" id="IPR051679">
    <property type="entry name" value="DASS-Related_Transporters"/>
</dbReference>
<comment type="subcellular location">
    <subcellularLocation>
        <location evidence="1">Membrane</location>
        <topology evidence="1">Multi-pass membrane protein</topology>
    </subcellularLocation>
</comment>
<gene>
    <name evidence="10" type="ORF">BOQ54_14410</name>
</gene>
<dbReference type="Gene3D" id="3.30.70.1450">
    <property type="entry name" value="Regulator of K+ conductance, C-terminal domain"/>
    <property type="match status" value="1"/>
</dbReference>
<sequence>MTFDQILLFALFGVILSMLLWGRLRYDLVAAGGLLVAVAFGLVPQEKAFSGFADPAVVIVALVLVVSRAFENSGALTLVTRRLVSDHRPTSRHIAMTGGIGAALSAIINNVAALALLMPIDVEAARKAGRPPGVTLMPLAFATILGGMVTLIGTPPNIIASGIRERLLGSPYGMFDFAPVGGAVAAAGLAFVALVGWRLVPHRADQSAATKPSSFEAEVSVPEGSTAIGRHPTDIDEEARTADVIVLGLVREGRKLPRMRMPAIAAGDKLRLKGSSDAIAAFIKALDLQQPGDRQEGADVEADQPAGRTRRRSGRKEDNKPEGEEEEQRDKGPEVVEAVVRADSLLVGRSAGAMRLRPRFGITLLGIARAGTLTRRGVHDNYIAAGDVLLLTGRGTDSATLDLLGVIPLSRASVAGTSPGRVAITIGLFAAAIAAASLGLVSFTIAIAMAVAAYAALGIVPAREFYLQIEWPIVVMLAFLLPIGAAFEEVGGTALIAEGIVTLTRDYSPVVALLAIMVATMTLSDVLNNVATMVITGPVAIGLARELDVNPDTFLMGVAIAASCAFLTPIGHKNNTLIMGPGGFRFSDYWRMGLPLEVVVLAVSVPMLLVVWPL</sequence>
<evidence type="ECO:0000256" key="5">
    <source>
        <dbReference type="ARBA" id="ARBA00022989"/>
    </source>
</evidence>
<evidence type="ECO:0000256" key="1">
    <source>
        <dbReference type="ARBA" id="ARBA00004141"/>
    </source>
</evidence>
<protein>
    <submittedName>
        <fullName evidence="10">SLC13 family permease</fullName>
    </submittedName>
</protein>
<name>A0AAC9JTJ2_9HYPH</name>
<feature type="compositionally biased region" description="Basic and acidic residues" evidence="7">
    <location>
        <begin position="315"/>
        <end position="334"/>
    </location>
</feature>
<dbReference type="InterPro" id="IPR036721">
    <property type="entry name" value="RCK_C_sf"/>
</dbReference>
<proteinExistence type="predicted"/>
<feature type="transmembrane region" description="Helical" evidence="8">
    <location>
        <begin position="172"/>
        <end position="197"/>
    </location>
</feature>
<feature type="transmembrane region" description="Helical" evidence="8">
    <location>
        <begin position="553"/>
        <end position="571"/>
    </location>
</feature>
<accession>A0AAC9JTJ2</accession>
<feature type="transmembrane region" description="Helical" evidence="8">
    <location>
        <begin position="507"/>
        <end position="523"/>
    </location>
</feature>
<keyword evidence="2" id="KW-0813">Transport</keyword>
<evidence type="ECO:0000256" key="3">
    <source>
        <dbReference type="ARBA" id="ARBA00022692"/>
    </source>
</evidence>
<feature type="domain" description="RCK C-terminal" evidence="9">
    <location>
        <begin position="323"/>
        <end position="407"/>
    </location>
</feature>
<organism evidence="10 11">
    <name type="scientific">Chelatococcus daeguensis</name>
    <dbReference type="NCBI Taxonomy" id="444444"/>
    <lineage>
        <taxon>Bacteria</taxon>
        <taxon>Pseudomonadati</taxon>
        <taxon>Pseudomonadota</taxon>
        <taxon>Alphaproteobacteria</taxon>
        <taxon>Hyphomicrobiales</taxon>
        <taxon>Chelatococcaceae</taxon>
        <taxon>Chelatococcus</taxon>
    </lineage>
</organism>
<dbReference type="RefSeq" id="WP_071924152.1">
    <property type="nucleotide sequence ID" value="NZ_CP018095.1"/>
</dbReference>
<feature type="transmembrane region" description="Helical" evidence="8">
    <location>
        <begin position="28"/>
        <end position="44"/>
    </location>
</feature>
<dbReference type="SUPFAM" id="SSF116726">
    <property type="entry name" value="TrkA C-terminal domain-like"/>
    <property type="match status" value="2"/>
</dbReference>
<dbReference type="GO" id="GO:0008324">
    <property type="term" value="F:monoatomic cation transmembrane transporter activity"/>
    <property type="evidence" value="ECO:0007669"/>
    <property type="project" value="InterPro"/>
</dbReference>
<feature type="transmembrane region" description="Helical" evidence="8">
    <location>
        <begin position="428"/>
        <end position="457"/>
    </location>
</feature>
<keyword evidence="6 8" id="KW-0472">Membrane</keyword>
<feature type="transmembrane region" description="Helical" evidence="8">
    <location>
        <begin position="6"/>
        <end position="21"/>
    </location>
</feature>